<comment type="caution">
    <text evidence="2">The sequence shown here is derived from an EMBL/GenBank/DDBJ whole genome shotgun (WGS) entry which is preliminary data.</text>
</comment>
<dbReference type="AlphaFoldDB" id="A0A2T5BEJ1"/>
<feature type="region of interest" description="Disordered" evidence="1">
    <location>
        <begin position="208"/>
        <end position="313"/>
    </location>
</feature>
<feature type="compositionally biased region" description="Acidic residues" evidence="1">
    <location>
        <begin position="481"/>
        <end position="498"/>
    </location>
</feature>
<name>A0A2T5BEJ1_MYCDI</name>
<sequence length="545" mass="56222">MAMLPRIAMPVTAPVPPPQEPVSSPPSGQGRMTPEALANLRAAVLLRLLEAMMRQIERSGDANDAALQLLGVLFEALKELPGRNGGDDEASRRLTNLLGRLPPELRPRMERLLAAAFSGVPTRVLMESIRNPGGPDAGRLAQTLLKAADGMASVERSPASRGSDLSAARFTLPVTWGKEGTYLPPEAANGASGDGRALQAALRRLFGGGAEPHSGRVRQAGGSGAAAPPTALRNPHESPERPPVGARVNDRQGEGARPANANRSGGDGTVPAGRSLEPGRLPRMGLGSGRDAGKTAGAPQYLPPDVTPGAAAQVHGRAGHDGMLRLMAQIVAKLSEDDALILRLILQAPLPEFAASAELPLPGANEESEARRAGAGAQAGGAKGSDLPADPASKAAQGNVDAASAAAVSRQKDNAEPLPKSAAGAAAGEQPARAAAGAPIGPDRPAERLPMAFVGREAMPVPFVPYPPSQDDVITRKDAGRDEDDGAMQDDSGDEENEKQDARHGEGDEPSQQESHAGEPIGLADEHDAPDPGFAFYGNLGDDWT</sequence>
<feature type="compositionally biased region" description="Low complexity" evidence="1">
    <location>
        <begin position="416"/>
        <end position="443"/>
    </location>
</feature>
<proteinExistence type="predicted"/>
<gene>
    <name evidence="2" type="ORF">C7449_102287</name>
</gene>
<dbReference type="EMBL" id="PZZZ01000002">
    <property type="protein sequence ID" value="PTM97415.1"/>
    <property type="molecule type" value="Genomic_DNA"/>
</dbReference>
<feature type="region of interest" description="Disordered" evidence="1">
    <location>
        <begin position="1"/>
        <end position="33"/>
    </location>
</feature>
<evidence type="ECO:0000313" key="2">
    <source>
        <dbReference type="EMBL" id="PTM97415.1"/>
    </source>
</evidence>
<evidence type="ECO:0000256" key="1">
    <source>
        <dbReference type="SAM" id="MobiDB-lite"/>
    </source>
</evidence>
<protein>
    <submittedName>
        <fullName evidence="2">Uncharacterized protein</fullName>
    </submittedName>
</protein>
<keyword evidence="3" id="KW-1185">Reference proteome</keyword>
<dbReference type="Proteomes" id="UP000241247">
    <property type="component" value="Unassembled WGS sequence"/>
</dbReference>
<feature type="compositionally biased region" description="Pro residues" evidence="1">
    <location>
        <begin position="13"/>
        <end position="24"/>
    </location>
</feature>
<organism evidence="2 3">
    <name type="scientific">Mycoplana dimorpha</name>
    <dbReference type="NCBI Taxonomy" id="28320"/>
    <lineage>
        <taxon>Bacteria</taxon>
        <taxon>Pseudomonadati</taxon>
        <taxon>Pseudomonadota</taxon>
        <taxon>Alphaproteobacteria</taxon>
        <taxon>Hyphomicrobiales</taxon>
        <taxon>Rhizobiaceae</taxon>
        <taxon>Mycoplana</taxon>
    </lineage>
</organism>
<feature type="region of interest" description="Disordered" evidence="1">
    <location>
        <begin position="365"/>
        <end position="545"/>
    </location>
</feature>
<accession>A0A2T5BEJ1</accession>
<reference evidence="2 3" key="1">
    <citation type="submission" date="2018-04" db="EMBL/GenBank/DDBJ databases">
        <title>Genomic Encyclopedia of Type Strains, Phase IV (KMG-IV): sequencing the most valuable type-strain genomes for metagenomic binning, comparative biology and taxonomic classification.</title>
        <authorList>
            <person name="Goeker M."/>
        </authorList>
    </citation>
    <scope>NUCLEOTIDE SEQUENCE [LARGE SCALE GENOMIC DNA]</scope>
    <source>
        <strain evidence="2 3">DSM 7138</strain>
    </source>
</reference>
<evidence type="ECO:0000313" key="3">
    <source>
        <dbReference type="Proteomes" id="UP000241247"/>
    </source>
</evidence>